<comment type="caution">
    <text evidence="1">The sequence shown here is derived from an EMBL/GenBank/DDBJ whole genome shotgun (WGS) entry which is preliminary data.</text>
</comment>
<dbReference type="Proteomes" id="UP000828390">
    <property type="component" value="Unassembled WGS sequence"/>
</dbReference>
<sequence>MPEQLEDIPIPFPEAYRTKLIYDNESTRSRMLVFASEAGLGLLESATTWFMDGTFSTGKYCVKCKHDLVSRTDFQQNTFFKACFNSYDYV</sequence>
<proteinExistence type="predicted"/>
<keyword evidence="2" id="KW-1185">Reference proteome</keyword>
<dbReference type="AlphaFoldDB" id="A0A9D4L980"/>
<evidence type="ECO:0000313" key="1">
    <source>
        <dbReference type="EMBL" id="KAH3853623.1"/>
    </source>
</evidence>
<dbReference type="EMBL" id="JAIWYP010000003">
    <property type="protein sequence ID" value="KAH3853623.1"/>
    <property type="molecule type" value="Genomic_DNA"/>
</dbReference>
<reference evidence="1" key="1">
    <citation type="journal article" date="2019" name="bioRxiv">
        <title>The Genome of the Zebra Mussel, Dreissena polymorpha: A Resource for Invasive Species Research.</title>
        <authorList>
            <person name="McCartney M.A."/>
            <person name="Auch B."/>
            <person name="Kono T."/>
            <person name="Mallez S."/>
            <person name="Zhang Y."/>
            <person name="Obille A."/>
            <person name="Becker A."/>
            <person name="Abrahante J.E."/>
            <person name="Garbe J."/>
            <person name="Badalamenti J.P."/>
            <person name="Herman A."/>
            <person name="Mangelson H."/>
            <person name="Liachko I."/>
            <person name="Sullivan S."/>
            <person name="Sone E.D."/>
            <person name="Koren S."/>
            <person name="Silverstein K.A.T."/>
            <person name="Beckman K.B."/>
            <person name="Gohl D.M."/>
        </authorList>
    </citation>
    <scope>NUCLEOTIDE SEQUENCE</scope>
    <source>
        <strain evidence="1">Duluth1</strain>
        <tissue evidence="1">Whole animal</tissue>
    </source>
</reference>
<gene>
    <name evidence="1" type="ORF">DPMN_096154</name>
</gene>
<evidence type="ECO:0000313" key="2">
    <source>
        <dbReference type="Proteomes" id="UP000828390"/>
    </source>
</evidence>
<organism evidence="1 2">
    <name type="scientific">Dreissena polymorpha</name>
    <name type="common">Zebra mussel</name>
    <name type="synonym">Mytilus polymorpha</name>
    <dbReference type="NCBI Taxonomy" id="45954"/>
    <lineage>
        <taxon>Eukaryota</taxon>
        <taxon>Metazoa</taxon>
        <taxon>Spiralia</taxon>
        <taxon>Lophotrochozoa</taxon>
        <taxon>Mollusca</taxon>
        <taxon>Bivalvia</taxon>
        <taxon>Autobranchia</taxon>
        <taxon>Heteroconchia</taxon>
        <taxon>Euheterodonta</taxon>
        <taxon>Imparidentia</taxon>
        <taxon>Neoheterodontei</taxon>
        <taxon>Myida</taxon>
        <taxon>Dreissenoidea</taxon>
        <taxon>Dreissenidae</taxon>
        <taxon>Dreissena</taxon>
    </lineage>
</organism>
<protein>
    <submittedName>
        <fullName evidence="1">Uncharacterized protein</fullName>
    </submittedName>
</protein>
<name>A0A9D4L980_DREPO</name>
<reference evidence="1" key="2">
    <citation type="submission" date="2020-11" db="EMBL/GenBank/DDBJ databases">
        <authorList>
            <person name="McCartney M.A."/>
            <person name="Auch B."/>
            <person name="Kono T."/>
            <person name="Mallez S."/>
            <person name="Becker A."/>
            <person name="Gohl D.M."/>
            <person name="Silverstein K.A.T."/>
            <person name="Koren S."/>
            <person name="Bechman K.B."/>
            <person name="Herman A."/>
            <person name="Abrahante J.E."/>
            <person name="Garbe J."/>
        </authorList>
    </citation>
    <scope>NUCLEOTIDE SEQUENCE</scope>
    <source>
        <strain evidence="1">Duluth1</strain>
        <tissue evidence="1">Whole animal</tissue>
    </source>
</reference>
<accession>A0A9D4L980</accession>